<keyword evidence="5 8" id="KW-0863">Zinc-finger</keyword>
<feature type="domain" description="PB1" evidence="12">
    <location>
        <begin position="1316"/>
        <end position="1394"/>
    </location>
</feature>
<dbReference type="InterPro" id="IPR053793">
    <property type="entry name" value="PB1-like"/>
</dbReference>
<protein>
    <recommendedName>
        <fullName evidence="9">Methylcytosine dioxygenase TET</fullName>
        <ecNumber evidence="9">1.14.11.80</ecNumber>
    </recommendedName>
</protein>
<dbReference type="GO" id="GO:0045944">
    <property type="term" value="P:positive regulation of transcription by RNA polymerase II"/>
    <property type="evidence" value="ECO:0007669"/>
    <property type="project" value="TreeGrafter"/>
</dbReference>
<feature type="compositionally biased region" description="Low complexity" evidence="10">
    <location>
        <begin position="316"/>
        <end position="325"/>
    </location>
</feature>
<dbReference type="GO" id="GO:0070579">
    <property type="term" value="F:DNA 5-methylcytosine dioxygenase activity"/>
    <property type="evidence" value="ECO:0007669"/>
    <property type="project" value="UniProtKB-UniRule"/>
</dbReference>
<evidence type="ECO:0000256" key="3">
    <source>
        <dbReference type="ARBA" id="ARBA00022490"/>
    </source>
</evidence>
<dbReference type="InterPro" id="IPR040175">
    <property type="entry name" value="TET1/2/3"/>
</dbReference>
<dbReference type="GO" id="GO:0005737">
    <property type="term" value="C:cytoplasm"/>
    <property type="evidence" value="ECO:0007669"/>
    <property type="project" value="UniProtKB-SubCell"/>
</dbReference>
<keyword evidence="3" id="KW-0963">Cytoplasm</keyword>
<dbReference type="EC" id="1.14.11.80" evidence="9"/>
<dbReference type="GO" id="GO:0005634">
    <property type="term" value="C:nucleus"/>
    <property type="evidence" value="ECO:0007669"/>
    <property type="project" value="UniProtKB-SubCell"/>
</dbReference>
<keyword evidence="7" id="KW-0539">Nucleus</keyword>
<comment type="cofactor">
    <cofactor evidence="9">
        <name>Fe(2+)</name>
        <dbReference type="ChEBI" id="CHEBI:29033"/>
    </cofactor>
    <text evidence="9">Binds 1 Fe(2+) ion per subunit.</text>
</comment>
<dbReference type="InterPro" id="IPR000270">
    <property type="entry name" value="PB1_dom"/>
</dbReference>
<keyword evidence="9" id="KW-0560">Oxidoreductase</keyword>
<dbReference type="Gene3D" id="3.30.60.90">
    <property type="match status" value="1"/>
</dbReference>
<dbReference type="CDD" id="cd14320">
    <property type="entry name" value="UBA_SQSTM"/>
    <property type="match status" value="1"/>
</dbReference>
<dbReference type="InterPro" id="IPR000433">
    <property type="entry name" value="Znf_ZZ"/>
</dbReference>
<dbReference type="Proteomes" id="UP000095280">
    <property type="component" value="Unplaced"/>
</dbReference>
<dbReference type="SMART" id="SM00666">
    <property type="entry name" value="PB1"/>
    <property type="match status" value="1"/>
</dbReference>
<evidence type="ECO:0000259" key="12">
    <source>
        <dbReference type="PROSITE" id="PS51745"/>
    </source>
</evidence>
<feature type="compositionally biased region" description="Basic and acidic residues" evidence="10">
    <location>
        <begin position="222"/>
        <end position="231"/>
    </location>
</feature>
<dbReference type="InterPro" id="IPR043145">
    <property type="entry name" value="Znf_ZZ_sf"/>
</dbReference>
<feature type="region of interest" description="Disordered" evidence="10">
    <location>
        <begin position="1597"/>
        <end position="1657"/>
    </location>
</feature>
<evidence type="ECO:0000256" key="1">
    <source>
        <dbReference type="ARBA" id="ARBA00004123"/>
    </source>
</evidence>
<feature type="region of interest" description="Disordered" evidence="10">
    <location>
        <begin position="451"/>
        <end position="480"/>
    </location>
</feature>
<dbReference type="PANTHER" id="PTHR23358:SF6">
    <property type="entry name" value="METHYLCYTOSINE DIOXYGENASE TET"/>
    <property type="match status" value="1"/>
</dbReference>
<name>A0A1I8HXB7_9PLAT</name>
<evidence type="ECO:0000256" key="8">
    <source>
        <dbReference type="PROSITE-ProRule" id="PRU00228"/>
    </source>
</evidence>
<dbReference type="InterPro" id="IPR033741">
    <property type="entry name" value="SQSTM_UBA"/>
</dbReference>
<dbReference type="GO" id="GO:0008270">
    <property type="term" value="F:zinc ion binding"/>
    <property type="evidence" value="ECO:0007669"/>
    <property type="project" value="UniProtKB-UniRule"/>
</dbReference>
<keyword evidence="13" id="KW-1185">Reference proteome</keyword>
<reference evidence="14" key="1">
    <citation type="submission" date="2016-11" db="UniProtKB">
        <authorList>
            <consortium name="WormBaseParasite"/>
        </authorList>
    </citation>
    <scope>IDENTIFICATION</scope>
</reference>
<evidence type="ECO:0000256" key="9">
    <source>
        <dbReference type="RuleBase" id="RU367064"/>
    </source>
</evidence>
<comment type="catalytic activity">
    <reaction evidence="9">
        <text>a 5-hydroxymethyl-2'-deoxycytidine in DNA + 2-oxoglutarate + O2 = a 5-formyl-2'-deoxycytidine in DNA + succinate + CO2 + H2O</text>
        <dbReference type="Rhea" id="RHEA:53828"/>
        <dbReference type="Rhea" id="RHEA-COMP:13315"/>
        <dbReference type="Rhea" id="RHEA-COMP:13656"/>
        <dbReference type="ChEBI" id="CHEBI:15377"/>
        <dbReference type="ChEBI" id="CHEBI:15379"/>
        <dbReference type="ChEBI" id="CHEBI:16526"/>
        <dbReference type="ChEBI" id="CHEBI:16810"/>
        <dbReference type="ChEBI" id="CHEBI:30031"/>
        <dbReference type="ChEBI" id="CHEBI:136731"/>
        <dbReference type="ChEBI" id="CHEBI:137731"/>
        <dbReference type="EC" id="1.14.11.80"/>
    </reaction>
</comment>
<sequence length="1739" mass="184985">LALELVLPKALLNSTVTSPWSALLRLVDTLRPATRHSTLTGSLPEIWARNSTHSDTWPVAADSGVTTFGASPGFIESDGGVGLPAGSPDHTVVHAVVRVVQLRTEYGEGYLRMKYSQDCTEKKVNCFIVDQERNDFHFIVKIQLSIGIPGFVKEEKILSREKKKKSQRREAGLSRTGDADRQKADLEDKSKQCRGWLAGEGGGLAFHAGGWPASAQGLRWPGDGKGDDGKGKRQGGGRSPPGPRRPASSSLDFGQFNRVSCVVKRFSAFLMVMSRKLTSVDEELTSTRFRQSLLMMSETGCSKVLGESFRCGLWRSGPPGESSESGDGKRRLAGEAGSPTRGRGGVTKRSSAADVQPFSGEATSVVPPAAGLPSEAATAAAEGSLLIVASALAATSPMVVAPPSTTESALVSRGWLAGEGGGLAFHAGGWPASAPGAPEVFSAEENSDRFPFQMSNSSKSSAALKSRPAATSHASSPAPASAIMSAKPCSVCEGCGSSGANSAPIQSAPHHLGSAGSVAELRRLLESRLGLAPGSAELRIERLTRAAREGGASRDGCPAAKWIVRRRQSEPERYLALVRHRQRHTCDTAVTAVAMVCWDGVPAHLADYMFGYLRAELPRTGIPSERRCAANDSRTCACQGFDPDTCGAVYSFGCAWSLFHNACKFARTRGAARKFRLRCADSERDLARAPQLLGRRGGPRVGNRGAVGLRQPDAAISRRRRLGATVALDFCAHSHKEPALVDGGCNVVVALGRRGWQARQEEQLHVFPNYTLSDTDEFGSVEGQRRKFQTGDLQALSSFPRIARLRGAPAESTGLFAMSAGRKRALRTQPPMPQPPQPQPPMPQPPMPQVLPPPPPPPPPPPTAAPVQQQPPLHHATVTLEDGSPGSIDSGIESLKSNNQSPFKEESPATAVSAVQGGCSCNYCHHASYQQRHVQPPMPQPPPPPPPPPPPRGQPGPGDCEFLTDTLEVFRDSSSGGVAVALSHGAVLIEAGKREPRAVTAVRRPNRWDPASIRVAFFQHKNLRYERHGFASTRRRCAYCARGEAATKARRRRRRRCHFHLASGRLSDFTRISMTTTRPLFCTLICGLPTSCGGGSCCCSGLREMSSTRVYSMPLLVDEIEYLPPDVITDSPRYQVNVGAGSPLQMQEPLSSGPGDLITNSSTYESGCGPGSQLMVILPPVLIWLSPRNHVIRGIGCASITHFISIGANVEIDRGRCIAQRTLGEHFVLATIVSGDSFDLQAQQMVLAGALAGDSVPIAVLDGLTGLGPGDIRQGFARDLKKPVRWSVRVAAVGGRSRRFALNNNRAEEPTKMNSEIPFKVYYEDEIRRFSLPETVCNDGRGYACLVQRIQSVFDISPNKPLRLRWLDLEGDRIVFSSSPELADAVGQLTLSNSGPGAAVRVYVSLVGSPDTFDQNAIVHPGVYCDGCNSGIRGYRFKCLVCPDFDLCRDCLNKDSHNQHQMKLIRRPGDGGWGGGFAGGWGGGWQHPGMRRCFQRHHRGQLAVAESHASGNTDDNAGSGQLRGGRGCAMRDAAAMATVATELVSSGASTPPLATSAASVCTEQQLLVEHVTSAISTALQPMGIDASIQVMRQESDAGVQASTARTPSSDATIKTSSSASAESSAGPRGPVLAQSNFCTPSQPPPPPPPHSESGAAFGSVPMEATSASFVGGGTTGGNCSDGGFELVAALDPKIARSLEHMTAMGFNDDGGWLTRLLTSKDGDICAVLDAIRPLNGGGK</sequence>
<keyword evidence="9" id="KW-0223">Dioxygenase</keyword>
<keyword evidence="6 9" id="KW-0862">Zinc</keyword>
<evidence type="ECO:0000313" key="13">
    <source>
        <dbReference type="Proteomes" id="UP000095280"/>
    </source>
</evidence>
<comment type="similarity">
    <text evidence="9">Belongs to the TET family.</text>
</comment>
<dbReference type="SMART" id="SM01333">
    <property type="entry name" value="Tet_JBP"/>
    <property type="match status" value="1"/>
</dbReference>
<dbReference type="InterPro" id="IPR046942">
    <property type="entry name" value="TET_oxygenase"/>
</dbReference>
<keyword evidence="4 9" id="KW-0479">Metal-binding</keyword>
<feature type="region of interest" description="Disordered" evidence="10">
    <location>
        <begin position="826"/>
        <end position="909"/>
    </location>
</feature>
<evidence type="ECO:0000256" key="5">
    <source>
        <dbReference type="ARBA" id="ARBA00022771"/>
    </source>
</evidence>
<dbReference type="SUPFAM" id="SSF54277">
    <property type="entry name" value="CAD &amp; PB1 domains"/>
    <property type="match status" value="1"/>
</dbReference>
<feature type="compositionally biased region" description="Pro residues" evidence="10">
    <location>
        <begin position="1641"/>
        <end position="1650"/>
    </location>
</feature>
<feature type="compositionally biased region" description="Low complexity" evidence="10">
    <location>
        <begin position="1608"/>
        <end position="1625"/>
    </location>
</feature>
<comment type="function">
    <text evidence="9">Dioxygenase that catalyzes the conversion of the modified genomic base 5-methylcytosine (5mC) into 5-hydroxymethylcytosine (5hmC) and plays a key role in epigenetic chromatin reprogramming during embryonic development.</text>
</comment>
<feature type="compositionally biased region" description="Polar residues" evidence="10">
    <location>
        <begin position="1509"/>
        <end position="1519"/>
    </location>
</feature>
<dbReference type="PROSITE" id="PS01357">
    <property type="entry name" value="ZF_ZZ_1"/>
    <property type="match status" value="1"/>
</dbReference>
<feature type="region of interest" description="Disordered" evidence="10">
    <location>
        <begin position="1504"/>
        <end position="1525"/>
    </location>
</feature>
<dbReference type="InterPro" id="IPR009060">
    <property type="entry name" value="UBA-like_sf"/>
</dbReference>
<feature type="compositionally biased region" description="Low complexity" evidence="10">
    <location>
        <begin position="455"/>
        <end position="480"/>
    </location>
</feature>
<dbReference type="Pfam" id="PF00569">
    <property type="entry name" value="ZZ"/>
    <property type="match status" value="1"/>
</dbReference>
<dbReference type="PROSITE" id="PS50135">
    <property type="entry name" value="ZF_ZZ_2"/>
    <property type="match status" value="1"/>
</dbReference>
<dbReference type="SUPFAM" id="SSF57850">
    <property type="entry name" value="RING/U-box"/>
    <property type="match status" value="1"/>
</dbReference>
<dbReference type="CDD" id="cd05992">
    <property type="entry name" value="PB1"/>
    <property type="match status" value="1"/>
</dbReference>
<feature type="domain" description="ZZ-type" evidence="11">
    <location>
        <begin position="1420"/>
        <end position="1470"/>
    </location>
</feature>
<evidence type="ECO:0000256" key="4">
    <source>
        <dbReference type="ARBA" id="ARBA00022723"/>
    </source>
</evidence>
<comment type="subcellular location">
    <subcellularLocation>
        <location evidence="2">Cytoplasm</location>
    </subcellularLocation>
    <subcellularLocation>
        <location evidence="1">Nucleus</location>
    </subcellularLocation>
</comment>
<dbReference type="Gene3D" id="1.10.8.10">
    <property type="entry name" value="DNA helicase RuvA subunit, C-terminal domain"/>
    <property type="match status" value="1"/>
</dbReference>
<evidence type="ECO:0000256" key="2">
    <source>
        <dbReference type="ARBA" id="ARBA00004496"/>
    </source>
</evidence>
<feature type="region of interest" description="Disordered" evidence="10">
    <location>
        <begin position="932"/>
        <end position="962"/>
    </location>
</feature>
<dbReference type="Pfam" id="PF16577">
    <property type="entry name" value="UBA_5"/>
    <property type="match status" value="1"/>
</dbReference>
<dbReference type="GO" id="GO:0040029">
    <property type="term" value="P:epigenetic regulation of gene expression"/>
    <property type="evidence" value="ECO:0007669"/>
    <property type="project" value="InterPro"/>
</dbReference>
<comment type="catalytic activity">
    <reaction evidence="9">
        <text>a 5-methyl-2'-deoxycytidine in DNA + 2-oxoglutarate + O2 = a 5-hydroxymethyl-2'-deoxycytidine in DNA + succinate + CO2</text>
        <dbReference type="Rhea" id="RHEA:52636"/>
        <dbReference type="Rhea" id="RHEA-COMP:11370"/>
        <dbReference type="Rhea" id="RHEA-COMP:13315"/>
        <dbReference type="ChEBI" id="CHEBI:15379"/>
        <dbReference type="ChEBI" id="CHEBI:16526"/>
        <dbReference type="ChEBI" id="CHEBI:16810"/>
        <dbReference type="ChEBI" id="CHEBI:30031"/>
        <dbReference type="ChEBI" id="CHEBI:85454"/>
        <dbReference type="ChEBI" id="CHEBI:136731"/>
        <dbReference type="EC" id="1.14.11.80"/>
    </reaction>
</comment>
<feature type="compositionally biased region" description="Basic and acidic residues" evidence="10">
    <location>
        <begin position="168"/>
        <end position="187"/>
    </location>
</feature>
<dbReference type="Gene3D" id="3.10.20.90">
    <property type="entry name" value="Phosphatidylinositol 3-kinase Catalytic Subunit, Chain A, domain 1"/>
    <property type="match status" value="1"/>
</dbReference>
<dbReference type="PROSITE" id="PS51745">
    <property type="entry name" value="PB1"/>
    <property type="match status" value="1"/>
</dbReference>
<dbReference type="GO" id="GO:0141166">
    <property type="term" value="P:chromosomal 5-methylcytosine DNA demethylation pathway"/>
    <property type="evidence" value="ECO:0007669"/>
    <property type="project" value="UniProtKB-UniRule"/>
</dbReference>
<evidence type="ECO:0000256" key="7">
    <source>
        <dbReference type="ARBA" id="ARBA00023242"/>
    </source>
</evidence>
<feature type="region of interest" description="Disordered" evidence="10">
    <location>
        <begin position="316"/>
        <end position="367"/>
    </location>
</feature>
<dbReference type="WBParaSite" id="maker-uti_cns_0008302-snap-gene-0.2-mRNA-1">
    <property type="protein sequence ID" value="maker-uti_cns_0008302-snap-gene-0.2-mRNA-1"/>
    <property type="gene ID" value="maker-uti_cns_0008302-snap-gene-0.2"/>
</dbReference>
<feature type="compositionally biased region" description="Pro residues" evidence="10">
    <location>
        <begin position="830"/>
        <end position="864"/>
    </location>
</feature>
<evidence type="ECO:0000259" key="11">
    <source>
        <dbReference type="PROSITE" id="PS50135"/>
    </source>
</evidence>
<accession>A0A1I8HXB7</accession>
<feature type="compositionally biased region" description="Pro residues" evidence="10">
    <location>
        <begin position="936"/>
        <end position="954"/>
    </location>
</feature>
<feature type="region of interest" description="Disordered" evidence="10">
    <location>
        <begin position="159"/>
        <end position="187"/>
    </location>
</feature>
<evidence type="ECO:0000313" key="14">
    <source>
        <dbReference type="WBParaSite" id="maker-uti_cns_0008302-snap-gene-0.2-mRNA-1"/>
    </source>
</evidence>
<feature type="region of interest" description="Disordered" evidence="10">
    <location>
        <begin position="216"/>
        <end position="251"/>
    </location>
</feature>
<dbReference type="CDD" id="cd02340">
    <property type="entry name" value="ZZ_NBR1_like"/>
    <property type="match status" value="1"/>
</dbReference>
<organism evidence="13 14">
    <name type="scientific">Macrostomum lignano</name>
    <dbReference type="NCBI Taxonomy" id="282301"/>
    <lineage>
        <taxon>Eukaryota</taxon>
        <taxon>Metazoa</taxon>
        <taxon>Spiralia</taxon>
        <taxon>Lophotrochozoa</taxon>
        <taxon>Platyhelminthes</taxon>
        <taxon>Rhabditophora</taxon>
        <taxon>Macrostomorpha</taxon>
        <taxon>Macrostomida</taxon>
        <taxon>Macrostomidae</taxon>
        <taxon>Macrostomum</taxon>
    </lineage>
</organism>
<dbReference type="SMART" id="SM00291">
    <property type="entry name" value="ZnF_ZZ"/>
    <property type="match status" value="1"/>
</dbReference>
<dbReference type="SUPFAM" id="SSF46934">
    <property type="entry name" value="UBA-like"/>
    <property type="match status" value="1"/>
</dbReference>
<dbReference type="FunFam" id="1.10.8.10:FF:000034">
    <property type="entry name" value="Sequestosome 1"/>
    <property type="match status" value="1"/>
</dbReference>
<comment type="cofactor">
    <cofactor evidence="9">
        <name>Zn(2+)</name>
        <dbReference type="ChEBI" id="CHEBI:29105"/>
    </cofactor>
    <text evidence="9">The zinc ions have a structural role.</text>
</comment>
<comment type="catalytic activity">
    <reaction evidence="9">
        <text>a 5-formyl-2'-deoxycytidine in DNA + 2-oxoglutarate + O2 = a 5-carboxyl-2'-deoxycytidine in DNA + succinate + CO2 + H(+)</text>
        <dbReference type="Rhea" id="RHEA:53832"/>
        <dbReference type="Rhea" id="RHEA-COMP:13656"/>
        <dbReference type="Rhea" id="RHEA-COMP:13657"/>
        <dbReference type="ChEBI" id="CHEBI:15378"/>
        <dbReference type="ChEBI" id="CHEBI:15379"/>
        <dbReference type="ChEBI" id="CHEBI:16526"/>
        <dbReference type="ChEBI" id="CHEBI:16810"/>
        <dbReference type="ChEBI" id="CHEBI:30031"/>
        <dbReference type="ChEBI" id="CHEBI:137731"/>
        <dbReference type="ChEBI" id="CHEBI:137732"/>
        <dbReference type="EC" id="1.14.11.80"/>
    </reaction>
</comment>
<evidence type="ECO:0000256" key="10">
    <source>
        <dbReference type="SAM" id="MobiDB-lite"/>
    </source>
</evidence>
<evidence type="ECO:0000256" key="6">
    <source>
        <dbReference type="ARBA" id="ARBA00022833"/>
    </source>
</evidence>
<keyword evidence="9" id="KW-0408">Iron</keyword>
<dbReference type="PANTHER" id="PTHR23358">
    <property type="entry name" value="METHYLCYTOSINE DIOXYGENASE TET"/>
    <property type="match status" value="1"/>
</dbReference>
<proteinExistence type="inferred from homology"/>